<dbReference type="AlphaFoldDB" id="A0A834HXB2"/>
<evidence type="ECO:0000313" key="1">
    <source>
        <dbReference type="EMBL" id="KAF7268552.1"/>
    </source>
</evidence>
<proteinExistence type="predicted"/>
<gene>
    <name evidence="1" type="ORF">GWI33_018423</name>
</gene>
<accession>A0A834HXB2</accession>
<keyword evidence="2" id="KW-1185">Reference proteome</keyword>
<evidence type="ECO:0000313" key="2">
    <source>
        <dbReference type="Proteomes" id="UP000625711"/>
    </source>
</evidence>
<protein>
    <submittedName>
        <fullName evidence="1">Uncharacterized protein</fullName>
    </submittedName>
</protein>
<reference evidence="1" key="1">
    <citation type="submission" date="2020-08" db="EMBL/GenBank/DDBJ databases">
        <title>Genome sequencing and assembly of the red palm weevil Rhynchophorus ferrugineus.</title>
        <authorList>
            <person name="Dias G.B."/>
            <person name="Bergman C.M."/>
            <person name="Manee M."/>
        </authorList>
    </citation>
    <scope>NUCLEOTIDE SEQUENCE</scope>
    <source>
        <strain evidence="1">AA-2017</strain>
        <tissue evidence="1">Whole larva</tissue>
    </source>
</reference>
<name>A0A834HXB2_RHYFE</name>
<dbReference type="Proteomes" id="UP000625711">
    <property type="component" value="Unassembled WGS sequence"/>
</dbReference>
<organism evidence="1 2">
    <name type="scientific">Rhynchophorus ferrugineus</name>
    <name type="common">Red palm weevil</name>
    <name type="synonym">Curculio ferrugineus</name>
    <dbReference type="NCBI Taxonomy" id="354439"/>
    <lineage>
        <taxon>Eukaryota</taxon>
        <taxon>Metazoa</taxon>
        <taxon>Ecdysozoa</taxon>
        <taxon>Arthropoda</taxon>
        <taxon>Hexapoda</taxon>
        <taxon>Insecta</taxon>
        <taxon>Pterygota</taxon>
        <taxon>Neoptera</taxon>
        <taxon>Endopterygota</taxon>
        <taxon>Coleoptera</taxon>
        <taxon>Polyphaga</taxon>
        <taxon>Cucujiformia</taxon>
        <taxon>Curculionidae</taxon>
        <taxon>Dryophthorinae</taxon>
        <taxon>Rhynchophorus</taxon>
    </lineage>
</organism>
<dbReference type="EMBL" id="JAACXV010014320">
    <property type="protein sequence ID" value="KAF7268552.1"/>
    <property type="molecule type" value="Genomic_DNA"/>
</dbReference>
<comment type="caution">
    <text evidence="1">The sequence shown here is derived from an EMBL/GenBank/DDBJ whole genome shotgun (WGS) entry which is preliminary data.</text>
</comment>
<sequence>MGKVTYFEMKRDLKRPMIHLSVGGAFGTYFSALSNMFGCGSRSPPACYIGAQSQGQVNIGPKRQTPGHFAHNCSLQACYRPPSLILSPAASSAPALAARPLPIQTTRGSHTRVAAARLLVLAVAGHAHRAGSIIRLLPAFERSTAKANRLRCQLSSIHKPNRKFHCKLTYNYRHSSSLTKNHS</sequence>